<proteinExistence type="predicted"/>
<dbReference type="OrthoDB" id="9765386at2"/>
<gene>
    <name evidence="1" type="ORF">M917_2306</name>
</gene>
<reference evidence="1 2" key="1">
    <citation type="journal article" date="2013" name="Genome Announc.">
        <title>Draft Genome Sequence of Psychrobacter aquaticus Strain CMS 56T, Isolated from a Cyanobacterial Mat Sample Collected from Water Bodies in the McMurdo Dry Valley Region of Antarctica.</title>
        <authorList>
            <person name="Reddy G.S."/>
            <person name="Ara S."/>
            <person name="Singh A."/>
            <person name="Kumar Pinnaka A."/>
            <person name="Shivaji S."/>
        </authorList>
    </citation>
    <scope>NUCLEOTIDE SEQUENCE [LARGE SCALE GENOMIC DNA]</scope>
    <source>
        <strain evidence="1 2">CMS 56</strain>
    </source>
</reference>
<evidence type="ECO:0000313" key="2">
    <source>
        <dbReference type="Proteomes" id="UP000016761"/>
    </source>
</evidence>
<protein>
    <submittedName>
        <fullName evidence="1">Phage portal protein</fullName>
    </submittedName>
</protein>
<keyword evidence="2" id="KW-1185">Reference proteome</keyword>
<dbReference type="InterPro" id="IPR006944">
    <property type="entry name" value="Phage/GTA_portal"/>
</dbReference>
<dbReference type="RefSeq" id="WP_021814929.1">
    <property type="nucleotide sequence ID" value="NZ_AUSW01000034.1"/>
</dbReference>
<name>U4T2V8_9GAMM</name>
<dbReference type="NCBIfam" id="TIGR01537">
    <property type="entry name" value="portal_HK97"/>
    <property type="match status" value="1"/>
</dbReference>
<dbReference type="Pfam" id="PF04860">
    <property type="entry name" value="Phage_portal"/>
    <property type="match status" value="1"/>
</dbReference>
<dbReference type="PATRIC" id="fig|1354303.4.peg.2272"/>
<dbReference type="eggNOG" id="COG4695">
    <property type="taxonomic scope" value="Bacteria"/>
</dbReference>
<evidence type="ECO:0000313" key="1">
    <source>
        <dbReference type="EMBL" id="ERL54960.1"/>
    </source>
</evidence>
<dbReference type="InterPro" id="IPR006427">
    <property type="entry name" value="Portal_HK97"/>
</dbReference>
<comment type="caution">
    <text evidence="1">The sequence shown here is derived from an EMBL/GenBank/DDBJ whole genome shotgun (WGS) entry which is preliminary data.</text>
</comment>
<dbReference type="AlphaFoldDB" id="U4T2V8"/>
<dbReference type="STRING" id="1354303.M917_2306"/>
<dbReference type="EMBL" id="AUSW01000034">
    <property type="protein sequence ID" value="ERL54960.1"/>
    <property type="molecule type" value="Genomic_DNA"/>
</dbReference>
<dbReference type="Proteomes" id="UP000016761">
    <property type="component" value="Unassembled WGS sequence"/>
</dbReference>
<sequence length="419" mass="46470">MRKKIGPIRAAILEFMGVPHQITDLTSSQILNLMGGNSTSSGKHVTVDSALQLSTVWACTRLLSETISTLPIKVYQNNKDGSRTVAKTHPLHKLLSQKPNAEYTPSRFMLMIIASICLWGNAYVEKIYIGTRLVSLDILLPQTVRQKRLESGALEYKVIKNGKERVIFEDAMMHIRGFGIDGLAGLSPIAQGRETVGSATAADQSAGKFFKKGMQPSGFLSTDMQLKTDQREQIRDNVTKYASSENAGRIMVLESGMKYQNITMNPEAAQLLQTRSFNVEEICRLFRVPPFMIGHMDKSSSWASSVDGQWLQFLTNTLRPILVNIEQEIRRCLLSPLDADNITVEFSVEGLLRADSAGRSAYYNSALNNGWMSRNEVRRLENLPPIEGGDKYTVQSALIGIDQVGTNYGAKNEPTQSTT</sequence>
<organism evidence="1 2">
    <name type="scientific">Psychrobacter aquaticus CMS 56</name>
    <dbReference type="NCBI Taxonomy" id="1354303"/>
    <lineage>
        <taxon>Bacteria</taxon>
        <taxon>Pseudomonadati</taxon>
        <taxon>Pseudomonadota</taxon>
        <taxon>Gammaproteobacteria</taxon>
        <taxon>Moraxellales</taxon>
        <taxon>Moraxellaceae</taxon>
        <taxon>Psychrobacter</taxon>
    </lineage>
</organism>
<accession>U4T2V8</accession>